<dbReference type="GO" id="GO:0004222">
    <property type="term" value="F:metalloendopeptidase activity"/>
    <property type="evidence" value="ECO:0007669"/>
    <property type="project" value="TreeGrafter"/>
</dbReference>
<accession>A0A7W6CWD6</accession>
<keyword evidence="8" id="KW-1133">Transmembrane helix</keyword>
<feature type="coiled-coil region" evidence="7">
    <location>
        <begin position="74"/>
        <end position="119"/>
    </location>
</feature>
<keyword evidence="8" id="KW-0472">Membrane</keyword>
<dbReference type="GO" id="GO:0006508">
    <property type="term" value="P:proteolysis"/>
    <property type="evidence" value="ECO:0007669"/>
    <property type="project" value="UniProtKB-KW"/>
</dbReference>
<feature type="domain" description="M23ase beta-sheet core" evidence="9">
    <location>
        <begin position="293"/>
        <end position="387"/>
    </location>
</feature>
<evidence type="ECO:0000256" key="8">
    <source>
        <dbReference type="SAM" id="Phobius"/>
    </source>
</evidence>
<comment type="caution">
    <text evidence="10">The sequence shown here is derived from an EMBL/GenBank/DDBJ whole genome shotgun (WGS) entry which is preliminary data.</text>
</comment>
<reference evidence="10 11" key="1">
    <citation type="submission" date="2020-08" db="EMBL/GenBank/DDBJ databases">
        <title>Genomic Encyclopedia of Type Strains, Phase IV (KMG-IV): sequencing the most valuable type-strain genomes for metagenomic binning, comparative biology and taxonomic classification.</title>
        <authorList>
            <person name="Goeker M."/>
        </authorList>
    </citation>
    <scope>NUCLEOTIDE SEQUENCE [LARGE SCALE GENOMIC DNA]</scope>
    <source>
        <strain evidence="10 11">DSM 25481</strain>
    </source>
</reference>
<evidence type="ECO:0000313" key="11">
    <source>
        <dbReference type="Proteomes" id="UP000528964"/>
    </source>
</evidence>
<dbReference type="EMBL" id="JACIDR010000001">
    <property type="protein sequence ID" value="MBB3972325.1"/>
    <property type="molecule type" value="Genomic_DNA"/>
</dbReference>
<dbReference type="PANTHER" id="PTHR21666">
    <property type="entry name" value="PEPTIDASE-RELATED"/>
    <property type="match status" value="1"/>
</dbReference>
<dbReference type="GO" id="GO:0046872">
    <property type="term" value="F:metal ion binding"/>
    <property type="evidence" value="ECO:0007669"/>
    <property type="project" value="UniProtKB-KW"/>
</dbReference>
<proteinExistence type="predicted"/>
<evidence type="ECO:0000256" key="1">
    <source>
        <dbReference type="ARBA" id="ARBA00001947"/>
    </source>
</evidence>
<comment type="cofactor">
    <cofactor evidence="1">
        <name>Zn(2+)</name>
        <dbReference type="ChEBI" id="CHEBI:29105"/>
    </cofactor>
</comment>
<dbReference type="AlphaFoldDB" id="A0A7W6CWD6"/>
<keyword evidence="4 10" id="KW-0378">Hydrolase</keyword>
<evidence type="ECO:0000259" key="9">
    <source>
        <dbReference type="Pfam" id="PF01551"/>
    </source>
</evidence>
<dbReference type="InterPro" id="IPR016047">
    <property type="entry name" value="M23ase_b-sheet_dom"/>
</dbReference>
<dbReference type="FunFam" id="2.70.70.10:FF:000006">
    <property type="entry name" value="M23 family peptidase"/>
    <property type="match status" value="1"/>
</dbReference>
<gene>
    <name evidence="10" type="ORF">GGR24_000958</name>
</gene>
<evidence type="ECO:0000256" key="3">
    <source>
        <dbReference type="ARBA" id="ARBA00022723"/>
    </source>
</evidence>
<evidence type="ECO:0000256" key="6">
    <source>
        <dbReference type="ARBA" id="ARBA00023049"/>
    </source>
</evidence>
<feature type="transmembrane region" description="Helical" evidence="8">
    <location>
        <begin position="34"/>
        <end position="58"/>
    </location>
</feature>
<dbReference type="InterPro" id="IPR050570">
    <property type="entry name" value="Cell_wall_metabolism_enzyme"/>
</dbReference>
<dbReference type="Proteomes" id="UP000528964">
    <property type="component" value="Unassembled WGS sequence"/>
</dbReference>
<organism evidence="10 11">
    <name type="scientific">Hansschlegelia beijingensis</name>
    <dbReference type="NCBI Taxonomy" id="1133344"/>
    <lineage>
        <taxon>Bacteria</taxon>
        <taxon>Pseudomonadati</taxon>
        <taxon>Pseudomonadota</taxon>
        <taxon>Alphaproteobacteria</taxon>
        <taxon>Hyphomicrobiales</taxon>
        <taxon>Methylopilaceae</taxon>
        <taxon>Hansschlegelia</taxon>
    </lineage>
</organism>
<keyword evidence="6" id="KW-0482">Metalloprotease</keyword>
<keyword evidence="7" id="KW-0175">Coiled coil</keyword>
<keyword evidence="5" id="KW-0862">Zinc</keyword>
<protein>
    <submittedName>
        <fullName evidence="10">Murein DD-endopeptidase MepM/ murein hydrolase activator NlpD</fullName>
    </submittedName>
</protein>
<evidence type="ECO:0000313" key="10">
    <source>
        <dbReference type="EMBL" id="MBB3972325.1"/>
    </source>
</evidence>
<dbReference type="CDD" id="cd12797">
    <property type="entry name" value="M23_peptidase"/>
    <property type="match status" value="1"/>
</dbReference>
<keyword evidence="2" id="KW-0645">Protease</keyword>
<sequence length="402" mass="42689">MAAHPHVQPRRAADERIVIERGGRRITVCLPRHGVTILSALILGLLLWSAGAGAYMLFHDTVVAELRHGARAARQGYEAQISALRDELGRVRTRRLVEKAGLDARLAELAGRQEALERRQLTLAALTEPVRADMAEPGLSLVYPSKPRPLDSRAALDDISADDAPERSRPASGLTDRLAAAMDETEQRQVRALESVASKTGERRLTLEKVYDAVGARRPGPADGKARGGPFEPLPARALTFEARAAEIAAERAAVEALEHGLDRVPLRTPAPGASVTSGFGARTDPFLGRAAFHAGVDFEETHGETVKATAAGHVTVAGPTGGYGNMVEIDHGGGLTTRYGHLSSIAVSPGQAVRLGTTLGRVGSTGRSTGPHLHYETRVNGEAVDPFRFLNAGRMLAAAGR</sequence>
<dbReference type="Pfam" id="PF01551">
    <property type="entry name" value="Peptidase_M23"/>
    <property type="match status" value="1"/>
</dbReference>
<dbReference type="InterPro" id="IPR011055">
    <property type="entry name" value="Dup_hybrid_motif"/>
</dbReference>
<dbReference type="SUPFAM" id="SSF51261">
    <property type="entry name" value="Duplicated hybrid motif"/>
    <property type="match status" value="1"/>
</dbReference>
<keyword evidence="8" id="KW-0812">Transmembrane</keyword>
<dbReference type="PANTHER" id="PTHR21666:SF288">
    <property type="entry name" value="CELL DIVISION PROTEIN YTFB"/>
    <property type="match status" value="1"/>
</dbReference>
<evidence type="ECO:0000256" key="5">
    <source>
        <dbReference type="ARBA" id="ARBA00022833"/>
    </source>
</evidence>
<dbReference type="Gene3D" id="2.70.70.10">
    <property type="entry name" value="Glucose Permease (Domain IIA)"/>
    <property type="match status" value="1"/>
</dbReference>
<keyword evidence="3" id="KW-0479">Metal-binding</keyword>
<evidence type="ECO:0000256" key="7">
    <source>
        <dbReference type="SAM" id="Coils"/>
    </source>
</evidence>
<name>A0A7W6CWD6_9HYPH</name>
<evidence type="ECO:0000256" key="4">
    <source>
        <dbReference type="ARBA" id="ARBA00022801"/>
    </source>
</evidence>
<keyword evidence="11" id="KW-1185">Reference proteome</keyword>
<evidence type="ECO:0000256" key="2">
    <source>
        <dbReference type="ARBA" id="ARBA00022670"/>
    </source>
</evidence>
<dbReference type="RefSeq" id="WP_183394111.1">
    <property type="nucleotide sequence ID" value="NZ_JACIDR010000001.1"/>
</dbReference>